<evidence type="ECO:0000313" key="3">
    <source>
        <dbReference type="Proteomes" id="UP000319976"/>
    </source>
</evidence>
<dbReference type="PANTHER" id="PTHR43283">
    <property type="entry name" value="BETA-LACTAMASE-RELATED"/>
    <property type="match status" value="1"/>
</dbReference>
<dbReference type="KEGG" id="chya:V22_31930"/>
<protein>
    <submittedName>
        <fullName evidence="2">Penicillin-binding protein PbpX</fullName>
    </submittedName>
</protein>
<dbReference type="Gene3D" id="3.40.710.10">
    <property type="entry name" value="DD-peptidase/beta-lactamase superfamily"/>
    <property type="match status" value="1"/>
</dbReference>
<dbReference type="InterPro" id="IPR050789">
    <property type="entry name" value="Diverse_Enzym_Activities"/>
</dbReference>
<dbReference type="EMBL" id="CP036316">
    <property type="protein sequence ID" value="QDT65930.1"/>
    <property type="molecule type" value="Genomic_DNA"/>
</dbReference>
<keyword evidence="3" id="KW-1185">Reference proteome</keyword>
<dbReference type="InterPro" id="IPR001466">
    <property type="entry name" value="Beta-lactam-related"/>
</dbReference>
<proteinExistence type="predicted"/>
<organism evidence="2 3">
    <name type="scientific">Calycomorphotria hydatis</name>
    <dbReference type="NCBI Taxonomy" id="2528027"/>
    <lineage>
        <taxon>Bacteria</taxon>
        <taxon>Pseudomonadati</taxon>
        <taxon>Planctomycetota</taxon>
        <taxon>Planctomycetia</taxon>
        <taxon>Planctomycetales</taxon>
        <taxon>Planctomycetaceae</taxon>
        <taxon>Calycomorphotria</taxon>
    </lineage>
</organism>
<dbReference type="Pfam" id="PF00144">
    <property type="entry name" value="Beta-lactamase"/>
    <property type="match status" value="1"/>
</dbReference>
<name>A0A517TC36_9PLAN</name>
<evidence type="ECO:0000259" key="1">
    <source>
        <dbReference type="Pfam" id="PF00144"/>
    </source>
</evidence>
<sequence>MSLDAIAVTFPQTAAMIQDGIDSGLHTGGQIFVSREGEVIIDEPFGDDQPGQPMQPVHRMCWLSAGKPITAFVIAQLVEKGKLTYSQRVAEIIPEFATGGKDPITVEQLLTHTCGFRHIDTGYPTATWEESLQLVCGAPLEDEWEPGKTAGYHRASSWFVLGELVQRVDGRPVADYLREMILEPIGATSSAISYTHDEWEREHSEFAKMYRRAGKSHEELDWHLESRSLRPSPGSSFRGPVRELGKFYEAFLECLRGERAELLSAESACEMIQRRREGEFDKTLMHIVDMGYGFQINSNRYGAETVPYGFGRHASSGTFGHGGAQSSIGFADPKQQLAVAVAFNTMAGEPRHNQRNREVNSAIYQDLGLAES</sequence>
<gene>
    <name evidence="2" type="primary">pbpX</name>
    <name evidence="2" type="ORF">V22_31930</name>
</gene>
<reference evidence="2 3" key="1">
    <citation type="submission" date="2019-02" db="EMBL/GenBank/DDBJ databases">
        <title>Deep-cultivation of Planctomycetes and their phenomic and genomic characterization uncovers novel biology.</title>
        <authorList>
            <person name="Wiegand S."/>
            <person name="Jogler M."/>
            <person name="Boedeker C."/>
            <person name="Pinto D."/>
            <person name="Vollmers J."/>
            <person name="Rivas-Marin E."/>
            <person name="Kohn T."/>
            <person name="Peeters S.H."/>
            <person name="Heuer A."/>
            <person name="Rast P."/>
            <person name="Oberbeckmann S."/>
            <person name="Bunk B."/>
            <person name="Jeske O."/>
            <person name="Meyerdierks A."/>
            <person name="Storesund J.E."/>
            <person name="Kallscheuer N."/>
            <person name="Luecker S."/>
            <person name="Lage O.M."/>
            <person name="Pohl T."/>
            <person name="Merkel B.J."/>
            <person name="Hornburger P."/>
            <person name="Mueller R.-W."/>
            <person name="Bruemmer F."/>
            <person name="Labrenz M."/>
            <person name="Spormann A.M."/>
            <person name="Op den Camp H."/>
            <person name="Overmann J."/>
            <person name="Amann R."/>
            <person name="Jetten M.S.M."/>
            <person name="Mascher T."/>
            <person name="Medema M.H."/>
            <person name="Devos D.P."/>
            <person name="Kaster A.-K."/>
            <person name="Ovreas L."/>
            <person name="Rohde M."/>
            <person name="Galperin M.Y."/>
            <person name="Jogler C."/>
        </authorList>
    </citation>
    <scope>NUCLEOTIDE SEQUENCE [LARGE SCALE GENOMIC DNA]</scope>
    <source>
        <strain evidence="2 3">V22</strain>
    </source>
</reference>
<dbReference type="Proteomes" id="UP000319976">
    <property type="component" value="Chromosome"/>
</dbReference>
<dbReference type="AlphaFoldDB" id="A0A517TC36"/>
<accession>A0A517TC36</accession>
<feature type="domain" description="Beta-lactamase-related" evidence="1">
    <location>
        <begin position="15"/>
        <end position="360"/>
    </location>
</feature>
<dbReference type="InterPro" id="IPR012338">
    <property type="entry name" value="Beta-lactam/transpept-like"/>
</dbReference>
<dbReference type="RefSeq" id="WP_231734046.1">
    <property type="nucleotide sequence ID" value="NZ_CP036316.1"/>
</dbReference>
<evidence type="ECO:0000313" key="2">
    <source>
        <dbReference type="EMBL" id="QDT65930.1"/>
    </source>
</evidence>
<dbReference type="SUPFAM" id="SSF56601">
    <property type="entry name" value="beta-lactamase/transpeptidase-like"/>
    <property type="match status" value="1"/>
</dbReference>
<dbReference type="PANTHER" id="PTHR43283:SF3">
    <property type="entry name" value="BETA-LACTAMASE FAMILY PROTEIN (AFU_ORTHOLOGUE AFUA_5G07500)"/>
    <property type="match status" value="1"/>
</dbReference>